<gene>
    <name evidence="4" type="ORF">FA13DRAFT_1641446</name>
</gene>
<dbReference type="AlphaFoldDB" id="A0A4Y7SL56"/>
<evidence type="ECO:0000313" key="5">
    <source>
        <dbReference type="Proteomes" id="UP000298030"/>
    </source>
</evidence>
<dbReference type="PANTHER" id="PTHR45639:SF32">
    <property type="entry name" value="HEAT SHOCK PROTEIN PDR13"/>
    <property type="match status" value="1"/>
</dbReference>
<accession>A0A4Y7SL56</accession>
<dbReference type="FunFam" id="3.90.640.10:FF:000021">
    <property type="entry name" value="Heat shock protein 14"/>
    <property type="match status" value="1"/>
</dbReference>
<keyword evidence="1" id="KW-0547">Nucleotide-binding</keyword>
<dbReference type="Gene3D" id="3.90.640.10">
    <property type="entry name" value="Actin, Chain A, domain 4"/>
    <property type="match status" value="1"/>
</dbReference>
<dbReference type="InterPro" id="IPR013126">
    <property type="entry name" value="Hsp_70_fam"/>
</dbReference>
<dbReference type="SUPFAM" id="SSF53067">
    <property type="entry name" value="Actin-like ATPase domain"/>
    <property type="match status" value="2"/>
</dbReference>
<dbReference type="Gene3D" id="3.30.30.30">
    <property type="match status" value="2"/>
</dbReference>
<dbReference type="EMBL" id="QPFP01000092">
    <property type="protein sequence ID" value="TEB22378.1"/>
    <property type="molecule type" value="Genomic_DNA"/>
</dbReference>
<evidence type="ECO:0000256" key="2">
    <source>
        <dbReference type="ARBA" id="ARBA00022840"/>
    </source>
</evidence>
<protein>
    <submittedName>
        <fullName evidence="4">Actin-like ATPase domain-containing protein</fullName>
    </submittedName>
</protein>
<dbReference type="Gene3D" id="3.30.420.40">
    <property type="match status" value="3"/>
</dbReference>
<proteinExistence type="predicted"/>
<organism evidence="4 5">
    <name type="scientific">Coprinellus micaceus</name>
    <name type="common">Glistening ink-cap mushroom</name>
    <name type="synonym">Coprinus micaceus</name>
    <dbReference type="NCBI Taxonomy" id="71717"/>
    <lineage>
        <taxon>Eukaryota</taxon>
        <taxon>Fungi</taxon>
        <taxon>Dikarya</taxon>
        <taxon>Basidiomycota</taxon>
        <taxon>Agaricomycotina</taxon>
        <taxon>Agaricomycetes</taxon>
        <taxon>Agaricomycetidae</taxon>
        <taxon>Agaricales</taxon>
        <taxon>Agaricineae</taxon>
        <taxon>Psathyrellaceae</taxon>
        <taxon>Coprinellus</taxon>
    </lineage>
</organism>
<dbReference type="OrthoDB" id="29851at2759"/>
<dbReference type="GO" id="GO:0140662">
    <property type="term" value="F:ATP-dependent protein folding chaperone"/>
    <property type="evidence" value="ECO:0007669"/>
    <property type="project" value="InterPro"/>
</dbReference>
<sequence length="645" mass="68237">MSQTPVATGTSTPIEFHSFASVVGINFGNSYASIADGTAECIANEDGERQIASAISFHGEETYIGSSAKAQLVKNSQNTIINFRNLLGLKFSEIPAPTSPLTSAAVIQHPDRPDEPAYKVTVLAPAPAPAPRGSLPPTSKVGTPAPGTPASEPNTVERILSVSEISSIFLKSLLTSAEDFLGQKVEAAVITIPSWMPQAQRDAVELAAKNAGIPVIQLLEEAGAVASTTTHPTWTPEDEVKADRTQLVVDVGSSSTSLNLLSIRQGLSYVVASSTLPTGANAIDDRLIKHFATEFTKKNKVPLTVAPAPADSVQDQRAEAKLRLAIEHTKRTISASPGAATCSVESLKDGFDFTGSINRMRFDMVASPIYTEIANGVVDLLASAGVDAKEVDEIVYVGGTGSLPGLDERVQVSAGFGEDEVVTPFTRGIVQGGGIGDPTTILARGAAAQAALIVSLPAKGTTEDKELHDAILGAEAEQVRKVQATTRTLGVLFPISEEAAAENQQWKDLGGVFVPIVQKETALPTRRTIQLTVSLPESGEKRVALEIWEVKEGIRIEKIKSEAPADEDDEDYEEEEEEIKHRVISKEVLLGAVQLLPKVVDGAKTVVRVQVIVGIEGNVDVEVSEVVPEGKEGAVERVHVPGIEA</sequence>
<dbReference type="STRING" id="71717.A0A4Y7SL56"/>
<dbReference type="GO" id="GO:0005524">
    <property type="term" value="F:ATP binding"/>
    <property type="evidence" value="ECO:0007669"/>
    <property type="project" value="UniProtKB-KW"/>
</dbReference>
<keyword evidence="5" id="KW-1185">Reference proteome</keyword>
<evidence type="ECO:0000256" key="3">
    <source>
        <dbReference type="SAM" id="MobiDB-lite"/>
    </source>
</evidence>
<dbReference type="GO" id="GO:0005634">
    <property type="term" value="C:nucleus"/>
    <property type="evidence" value="ECO:0007669"/>
    <property type="project" value="TreeGrafter"/>
</dbReference>
<reference evidence="4 5" key="1">
    <citation type="journal article" date="2019" name="Nat. Ecol. Evol.">
        <title>Megaphylogeny resolves global patterns of mushroom evolution.</title>
        <authorList>
            <person name="Varga T."/>
            <person name="Krizsan K."/>
            <person name="Foldi C."/>
            <person name="Dima B."/>
            <person name="Sanchez-Garcia M."/>
            <person name="Sanchez-Ramirez S."/>
            <person name="Szollosi G.J."/>
            <person name="Szarkandi J.G."/>
            <person name="Papp V."/>
            <person name="Albert L."/>
            <person name="Andreopoulos W."/>
            <person name="Angelini C."/>
            <person name="Antonin V."/>
            <person name="Barry K.W."/>
            <person name="Bougher N.L."/>
            <person name="Buchanan P."/>
            <person name="Buyck B."/>
            <person name="Bense V."/>
            <person name="Catcheside P."/>
            <person name="Chovatia M."/>
            <person name="Cooper J."/>
            <person name="Damon W."/>
            <person name="Desjardin D."/>
            <person name="Finy P."/>
            <person name="Geml J."/>
            <person name="Haridas S."/>
            <person name="Hughes K."/>
            <person name="Justo A."/>
            <person name="Karasinski D."/>
            <person name="Kautmanova I."/>
            <person name="Kiss B."/>
            <person name="Kocsube S."/>
            <person name="Kotiranta H."/>
            <person name="LaButti K.M."/>
            <person name="Lechner B.E."/>
            <person name="Liimatainen K."/>
            <person name="Lipzen A."/>
            <person name="Lukacs Z."/>
            <person name="Mihaltcheva S."/>
            <person name="Morgado L.N."/>
            <person name="Niskanen T."/>
            <person name="Noordeloos M.E."/>
            <person name="Ohm R.A."/>
            <person name="Ortiz-Santana B."/>
            <person name="Ovrebo C."/>
            <person name="Racz N."/>
            <person name="Riley R."/>
            <person name="Savchenko A."/>
            <person name="Shiryaev A."/>
            <person name="Soop K."/>
            <person name="Spirin V."/>
            <person name="Szebenyi C."/>
            <person name="Tomsovsky M."/>
            <person name="Tulloss R.E."/>
            <person name="Uehling J."/>
            <person name="Grigoriev I.V."/>
            <person name="Vagvolgyi C."/>
            <person name="Papp T."/>
            <person name="Martin F.M."/>
            <person name="Miettinen O."/>
            <person name="Hibbett D.S."/>
            <person name="Nagy L.G."/>
        </authorList>
    </citation>
    <scope>NUCLEOTIDE SEQUENCE [LARGE SCALE GENOMIC DNA]</scope>
    <source>
        <strain evidence="4 5">FP101781</strain>
    </source>
</reference>
<dbReference type="InterPro" id="IPR043129">
    <property type="entry name" value="ATPase_NBD"/>
</dbReference>
<dbReference type="PANTHER" id="PTHR45639">
    <property type="entry name" value="HSC70CB, ISOFORM G-RELATED"/>
    <property type="match status" value="1"/>
</dbReference>
<feature type="region of interest" description="Disordered" evidence="3">
    <location>
        <begin position="126"/>
        <end position="153"/>
    </location>
</feature>
<comment type="caution">
    <text evidence="4">The sequence shown here is derived from an EMBL/GenBank/DDBJ whole genome shotgun (WGS) entry which is preliminary data.</text>
</comment>
<keyword evidence="2" id="KW-0067">ATP-binding</keyword>
<name>A0A4Y7SL56_COPMI</name>
<evidence type="ECO:0000313" key="4">
    <source>
        <dbReference type="EMBL" id="TEB22378.1"/>
    </source>
</evidence>
<dbReference type="Proteomes" id="UP000298030">
    <property type="component" value="Unassembled WGS sequence"/>
</dbReference>
<dbReference type="GO" id="GO:0005829">
    <property type="term" value="C:cytosol"/>
    <property type="evidence" value="ECO:0007669"/>
    <property type="project" value="TreeGrafter"/>
</dbReference>
<evidence type="ECO:0000256" key="1">
    <source>
        <dbReference type="ARBA" id="ARBA00022741"/>
    </source>
</evidence>
<dbReference type="Pfam" id="PF00012">
    <property type="entry name" value="HSP70"/>
    <property type="match status" value="2"/>
</dbReference>